<keyword evidence="2" id="KW-1185">Reference proteome</keyword>
<dbReference type="RefSeq" id="WP_323437923.1">
    <property type="nucleotide sequence ID" value="NZ_JAYFUH010000061.1"/>
</dbReference>
<comment type="caution">
    <text evidence="1">The sequence shown here is derived from an EMBL/GenBank/DDBJ whole genome shotgun (WGS) entry which is preliminary data.</text>
</comment>
<reference evidence="1 2" key="1">
    <citation type="submission" date="2023-12" db="EMBL/GenBank/DDBJ databases">
        <title>Stenotrophomonas guangdongensis sp. nov., isolated from wilted pepper plants (Capsicum annuum).</title>
        <authorList>
            <person name="Qiu M."/>
            <person name="Li Y."/>
            <person name="Liu Q."/>
            <person name="Zhang X."/>
            <person name="Huang Y."/>
            <person name="Guo R."/>
            <person name="Hu M."/>
            <person name="Zhou J."/>
            <person name="Zhou X."/>
        </authorList>
    </citation>
    <scope>NUCLEOTIDE SEQUENCE [LARGE SCALE GENOMIC DNA]</scope>
    <source>
        <strain evidence="1 2">MH1</strain>
    </source>
</reference>
<accession>A0ABU5UZR8</accession>
<evidence type="ECO:0000313" key="2">
    <source>
        <dbReference type="Proteomes" id="UP001301653"/>
    </source>
</evidence>
<sequence length="424" mass="45891">MSGVIEPGPGLPSHIALLLNEDFDFSDPRLVARRLRAMVRELKDQADVGGFESLLAVDRNKPEFRAVLSGGLDLFSSTGACQAFTCRLRYADQIARTIALMSDRVTAHDFFYGRIHALRSRPTNAELMGLVADVAVLKRLQPLIEAGVFRFISPFMPACASCFSEFNRRVHELGEQAVSRLGDQLIIERNADGGHIDLSALYDPSLFIHFSREFGDQASDDEMRSRFVQEAVRSTVWDARSAAWTSGSVFSNSPAGISALLSADGAYFTSPELRAFAAERTATLPWVANLTIEQTLNLRDAASSALPQLREFMARRLSGLASGDESESSWREVVAELREQAELVQSELAIATNRSPSLGRSSAGILGLAVSAACLITDGPGSALGGLLGTLGLVHSLGSTHRSTLRTKPGYVLVAARDILQHAQ</sequence>
<dbReference type="EMBL" id="JAYFUH010000061">
    <property type="protein sequence ID" value="MEA5666594.1"/>
    <property type="molecule type" value="Genomic_DNA"/>
</dbReference>
<protein>
    <submittedName>
        <fullName evidence="1">Uncharacterized protein</fullName>
    </submittedName>
</protein>
<dbReference type="Proteomes" id="UP001301653">
    <property type="component" value="Unassembled WGS sequence"/>
</dbReference>
<name>A0ABU5UZR8_9GAMM</name>
<gene>
    <name evidence="1" type="ORF">VA603_03470</name>
</gene>
<evidence type="ECO:0000313" key="1">
    <source>
        <dbReference type="EMBL" id="MEA5666594.1"/>
    </source>
</evidence>
<proteinExistence type="predicted"/>
<organism evidence="1 2">
    <name type="scientific">Stenotrophomonas capsici</name>
    <dbReference type="NCBI Taxonomy" id="3110230"/>
    <lineage>
        <taxon>Bacteria</taxon>
        <taxon>Pseudomonadati</taxon>
        <taxon>Pseudomonadota</taxon>
        <taxon>Gammaproteobacteria</taxon>
        <taxon>Lysobacterales</taxon>
        <taxon>Lysobacteraceae</taxon>
        <taxon>Stenotrophomonas</taxon>
    </lineage>
</organism>